<feature type="transmembrane region" description="Helical" evidence="2">
    <location>
        <begin position="7"/>
        <end position="26"/>
    </location>
</feature>
<dbReference type="EC" id="3.5.1.28" evidence="4"/>
<accession>A0ABS2QNT8</accession>
<proteinExistence type="predicted"/>
<dbReference type="InterPro" id="IPR050695">
    <property type="entry name" value="N-acetylmuramoyl_amidase_3"/>
</dbReference>
<keyword evidence="2" id="KW-0812">Transmembrane</keyword>
<dbReference type="Gene3D" id="3.40.630.40">
    <property type="entry name" value="Zn-dependent exopeptidases"/>
    <property type="match status" value="1"/>
</dbReference>
<gene>
    <name evidence="4" type="ORF">JOC77_004312</name>
</gene>
<dbReference type="Proteomes" id="UP000823486">
    <property type="component" value="Unassembled WGS sequence"/>
</dbReference>
<dbReference type="RefSeq" id="WP_204548397.1">
    <property type="nucleotide sequence ID" value="NZ_JAFBFI010000040.1"/>
</dbReference>
<dbReference type="CDD" id="cd02696">
    <property type="entry name" value="MurNAc-LAA"/>
    <property type="match status" value="1"/>
</dbReference>
<keyword evidence="1 4" id="KW-0378">Hydrolase</keyword>
<dbReference type="PANTHER" id="PTHR30404">
    <property type="entry name" value="N-ACETYLMURAMOYL-L-ALANINE AMIDASE"/>
    <property type="match status" value="1"/>
</dbReference>
<keyword evidence="5" id="KW-1185">Reference proteome</keyword>
<evidence type="ECO:0000256" key="2">
    <source>
        <dbReference type="SAM" id="Phobius"/>
    </source>
</evidence>
<organism evidence="4 5">
    <name type="scientific">Peribacillus deserti</name>
    <dbReference type="NCBI Taxonomy" id="673318"/>
    <lineage>
        <taxon>Bacteria</taxon>
        <taxon>Bacillati</taxon>
        <taxon>Bacillota</taxon>
        <taxon>Bacilli</taxon>
        <taxon>Bacillales</taxon>
        <taxon>Bacillaceae</taxon>
        <taxon>Peribacillus</taxon>
    </lineage>
</organism>
<evidence type="ECO:0000313" key="4">
    <source>
        <dbReference type="EMBL" id="MBM7694833.1"/>
    </source>
</evidence>
<dbReference type="PANTHER" id="PTHR30404:SF0">
    <property type="entry name" value="N-ACETYLMURAMOYL-L-ALANINE AMIDASE AMIC"/>
    <property type="match status" value="1"/>
</dbReference>
<sequence>MKKKWKYSGIAIGITLLFLIITFQFIDKDSWSPWSLPLSGKIIVIDPGHGGVDAGANNGPVLEKEIALNVSKKVRDYLQEQGALVLLTREEDKDLADRDTKGLRARKREDLRNRVKFINESQADLYISIHLNAFPSTKWSGAQTFYTLRYEENKRVAKFIQAELKRNLENTSREAKAMHSLYLIKKVNKPGALVEIGFLSNPSERANLQSDIYQEKVAASIYKGISRYFTEEYIN</sequence>
<dbReference type="SMART" id="SM00646">
    <property type="entry name" value="Ami_3"/>
    <property type="match status" value="1"/>
</dbReference>
<dbReference type="Pfam" id="PF01520">
    <property type="entry name" value="Amidase_3"/>
    <property type="match status" value="1"/>
</dbReference>
<name>A0ABS2QNT8_9BACI</name>
<dbReference type="EMBL" id="JAFBFI010000040">
    <property type="protein sequence ID" value="MBM7694833.1"/>
    <property type="molecule type" value="Genomic_DNA"/>
</dbReference>
<dbReference type="SUPFAM" id="SSF53187">
    <property type="entry name" value="Zn-dependent exopeptidases"/>
    <property type="match status" value="1"/>
</dbReference>
<keyword evidence="2" id="KW-0472">Membrane</keyword>
<evidence type="ECO:0000256" key="1">
    <source>
        <dbReference type="ARBA" id="ARBA00022801"/>
    </source>
</evidence>
<protein>
    <submittedName>
        <fullName evidence="4">N-acetylmuramoyl-L-alanine amidase</fullName>
        <ecNumber evidence="4">3.5.1.28</ecNumber>
    </submittedName>
</protein>
<dbReference type="InterPro" id="IPR014234">
    <property type="entry name" value="Spore_CwlD"/>
</dbReference>
<feature type="domain" description="MurNAc-LAA" evidence="3">
    <location>
        <begin position="115"/>
        <end position="226"/>
    </location>
</feature>
<reference evidence="4 5" key="1">
    <citation type="submission" date="2021-01" db="EMBL/GenBank/DDBJ databases">
        <title>Genomic Encyclopedia of Type Strains, Phase IV (KMG-IV): sequencing the most valuable type-strain genomes for metagenomic binning, comparative biology and taxonomic classification.</title>
        <authorList>
            <person name="Goeker M."/>
        </authorList>
    </citation>
    <scope>NUCLEOTIDE SEQUENCE [LARGE SCALE GENOMIC DNA]</scope>
    <source>
        <strain evidence="4 5">DSM 105482</strain>
    </source>
</reference>
<dbReference type="GO" id="GO:0008745">
    <property type="term" value="F:N-acetylmuramoyl-L-alanine amidase activity"/>
    <property type="evidence" value="ECO:0007669"/>
    <property type="project" value="UniProtKB-EC"/>
</dbReference>
<dbReference type="InterPro" id="IPR002508">
    <property type="entry name" value="MurNAc-LAA_cat"/>
</dbReference>
<comment type="caution">
    <text evidence="4">The sequence shown here is derived from an EMBL/GenBank/DDBJ whole genome shotgun (WGS) entry which is preliminary data.</text>
</comment>
<evidence type="ECO:0000313" key="5">
    <source>
        <dbReference type="Proteomes" id="UP000823486"/>
    </source>
</evidence>
<evidence type="ECO:0000259" key="3">
    <source>
        <dbReference type="SMART" id="SM00646"/>
    </source>
</evidence>
<dbReference type="NCBIfam" id="TIGR02883">
    <property type="entry name" value="spore_cwlD"/>
    <property type="match status" value="1"/>
</dbReference>
<keyword evidence="2" id="KW-1133">Transmembrane helix</keyword>